<evidence type="ECO:0000313" key="2">
    <source>
        <dbReference type="EMBL" id="MBB3230878.1"/>
    </source>
</evidence>
<name>A0A7W5HLA8_9GAMM</name>
<dbReference type="AlphaFoldDB" id="A0A7W5HLA8"/>
<feature type="signal peptide" evidence="1">
    <location>
        <begin position="1"/>
        <end position="19"/>
    </location>
</feature>
<evidence type="ECO:0000256" key="1">
    <source>
        <dbReference type="SAM" id="SignalP"/>
    </source>
</evidence>
<gene>
    <name evidence="2" type="ORF">FHR97_001730</name>
</gene>
<sequence length="130" mass="13933">MSYGPLFAVLILSASMAQAEEAGVDFAMGGERFVLTPACIQRVEHAAGDAGLVHLRFDMAETPGCFGAFRRLLSTHQGERLTVTFRGERLLEAVLHIPLEPENNVLVSRHPGAAVAAAEFLRGVPHAEAP</sequence>
<comment type="caution">
    <text evidence="2">The sequence shown here is derived from an EMBL/GenBank/DDBJ whole genome shotgun (WGS) entry which is preliminary data.</text>
</comment>
<dbReference type="Proteomes" id="UP000518892">
    <property type="component" value="Unassembled WGS sequence"/>
</dbReference>
<keyword evidence="3" id="KW-1185">Reference proteome</keyword>
<accession>A0A7W5HLA8</accession>
<reference evidence="2 3" key="1">
    <citation type="submission" date="2020-08" db="EMBL/GenBank/DDBJ databases">
        <title>Genomic Encyclopedia of Type Strains, Phase III (KMG-III): the genomes of soil and plant-associated and newly described type strains.</title>
        <authorList>
            <person name="Whitman W."/>
        </authorList>
    </citation>
    <scope>NUCLEOTIDE SEQUENCE [LARGE SCALE GENOMIC DNA]</scope>
    <source>
        <strain evidence="2 3">CECT 7744</strain>
    </source>
</reference>
<protein>
    <submittedName>
        <fullName evidence="2">Uncharacterized protein</fullName>
    </submittedName>
</protein>
<feature type="chain" id="PRO_5030634893" evidence="1">
    <location>
        <begin position="20"/>
        <end position="130"/>
    </location>
</feature>
<proteinExistence type="predicted"/>
<organism evidence="2 3">
    <name type="scientific">Halomonas stenophila</name>
    <dbReference type="NCBI Taxonomy" id="795312"/>
    <lineage>
        <taxon>Bacteria</taxon>
        <taxon>Pseudomonadati</taxon>
        <taxon>Pseudomonadota</taxon>
        <taxon>Gammaproteobacteria</taxon>
        <taxon>Oceanospirillales</taxon>
        <taxon>Halomonadaceae</taxon>
        <taxon>Halomonas</taxon>
    </lineage>
</organism>
<keyword evidence="1" id="KW-0732">Signal</keyword>
<evidence type="ECO:0000313" key="3">
    <source>
        <dbReference type="Proteomes" id="UP000518892"/>
    </source>
</evidence>
<dbReference type="RefSeq" id="WP_183383383.1">
    <property type="nucleotide sequence ID" value="NZ_JACHXR010000004.1"/>
</dbReference>
<dbReference type="EMBL" id="JACHXR010000004">
    <property type="protein sequence ID" value="MBB3230878.1"/>
    <property type="molecule type" value="Genomic_DNA"/>
</dbReference>